<evidence type="ECO:0000313" key="5">
    <source>
        <dbReference type="Proteomes" id="UP000019151"/>
    </source>
</evidence>
<keyword evidence="1" id="KW-0732">Signal</keyword>
<dbReference type="InterPro" id="IPR029058">
    <property type="entry name" value="AB_hydrolase_fold"/>
</dbReference>
<dbReference type="InterPro" id="IPR002469">
    <property type="entry name" value="Peptidase_S9B_N"/>
</dbReference>
<sequence>MMRRILVGTLASLTFVSSPRAQTVTAADYARAARFLAPGVNALVVGGVVVPNWLPDGRFWYRNTTLGGPEIVVIDPVKRSRERCDAGATTCAGATISVPASGGGGRRGFGGGGGPVSSTGQPLALSPDGRKGAFVKDWNLWVRDMTSGQERALTTDGTKWFGYAIDNAGWSTSDRAMVAWSPDSRKIATQQQDERSVGEMYLVSTVVGHPSLRVSKFPLPGDSVMAMLHRVVIDVDAGTVTRLRMPPDYHRGTIGDDIRMGDYVWSPDARRLAIASVARDHKRAWLSIADVATGDARKVYEETVPTQYESRAQWQVLWPTNEFVWYSEKDGWGQLYLHDLATGALKKQITTGEGPVMSVARLDEKGRAIWFGANGREPGQDPYFNHLYRISLEGGRQTSLTPEDGNHTTTFSPDGKWIVDTYSTPVVPPTVVLRDGATGRVVMPLEKADISRLLATGWKPPMPITVKARDGKTDLYGLMFVPTQLDSTRKYPIVNNVYPGPQTGSTGSRSFAAARGDRQALAELGFVVVTIDGMGTPGRSKAFQDAYYGAMGRDNTIPDQISGMTDLARRYRFIDLDRAGIWGHSGGGFATTTAMFRFPGVFKVGIAESGNHDQRVNEDDWGERYQGLVVRDATGTDSYAAEANQEFAKNLVGHLLLAHGTMDTNVPPYQTMLVADALIKANKDFDLLMIPNANHGYGAASNYMMRRRWDYFVKWLMGSEPPKEFDLGTATR</sequence>
<dbReference type="InterPro" id="IPR001375">
    <property type="entry name" value="Peptidase_S9_cat"/>
</dbReference>
<dbReference type="PANTHER" id="PTHR11731:SF118">
    <property type="entry name" value="BLR1971 PROTEIN"/>
    <property type="match status" value="1"/>
</dbReference>
<dbReference type="InParanoid" id="W0RMX9"/>
<dbReference type="RefSeq" id="WP_025413738.1">
    <property type="nucleotide sequence ID" value="NZ_CP007129.1"/>
</dbReference>
<geneLocation type="plasmid" evidence="4 5">
    <name>1</name>
</geneLocation>
<dbReference type="Pfam" id="PF00930">
    <property type="entry name" value="DPPIV_N"/>
    <property type="match status" value="1"/>
</dbReference>
<feature type="chain" id="PRO_5004794339" evidence="1">
    <location>
        <begin position="22"/>
        <end position="732"/>
    </location>
</feature>
<feature type="signal peptide" evidence="1">
    <location>
        <begin position="1"/>
        <end position="21"/>
    </location>
</feature>
<feature type="domain" description="Dipeptidylpeptidase IV N-terminal" evidence="3">
    <location>
        <begin position="120"/>
        <end position="429"/>
    </location>
</feature>
<feature type="domain" description="Peptidase S9 prolyl oligopeptidase catalytic" evidence="2">
    <location>
        <begin position="518"/>
        <end position="716"/>
    </location>
</feature>
<dbReference type="SUPFAM" id="SSF53474">
    <property type="entry name" value="alpha/beta-Hydrolases"/>
    <property type="match status" value="1"/>
</dbReference>
<dbReference type="EMBL" id="CP007129">
    <property type="protein sequence ID" value="AHG92394.1"/>
    <property type="molecule type" value="Genomic_DNA"/>
</dbReference>
<evidence type="ECO:0000259" key="2">
    <source>
        <dbReference type="Pfam" id="PF00326"/>
    </source>
</evidence>
<dbReference type="Gene3D" id="3.40.50.1820">
    <property type="entry name" value="alpha/beta hydrolase"/>
    <property type="match status" value="1"/>
</dbReference>
<evidence type="ECO:0000259" key="3">
    <source>
        <dbReference type="Pfam" id="PF00930"/>
    </source>
</evidence>
<dbReference type="KEGG" id="gba:J421_4859"/>
<keyword evidence="5" id="KW-1185">Reference proteome</keyword>
<name>W0RMX9_9BACT</name>
<dbReference type="Pfam" id="PF00326">
    <property type="entry name" value="Peptidase_S9"/>
    <property type="match status" value="1"/>
</dbReference>
<evidence type="ECO:0000256" key="1">
    <source>
        <dbReference type="SAM" id="SignalP"/>
    </source>
</evidence>
<dbReference type="GO" id="GO:0008236">
    <property type="term" value="F:serine-type peptidase activity"/>
    <property type="evidence" value="ECO:0007669"/>
    <property type="project" value="InterPro"/>
</dbReference>
<gene>
    <name evidence="4" type="ORF">J421_4859</name>
</gene>
<dbReference type="GO" id="GO:0006508">
    <property type="term" value="P:proteolysis"/>
    <property type="evidence" value="ECO:0007669"/>
    <property type="project" value="InterPro"/>
</dbReference>
<protein>
    <submittedName>
        <fullName evidence="4">Peptidase S9B dipeptidylpeptidase IV domain protein</fullName>
    </submittedName>
</protein>
<dbReference type="SUPFAM" id="SSF82171">
    <property type="entry name" value="DPP6 N-terminal domain-like"/>
    <property type="match status" value="1"/>
</dbReference>
<evidence type="ECO:0000313" key="4">
    <source>
        <dbReference type="EMBL" id="AHG92394.1"/>
    </source>
</evidence>
<proteinExistence type="predicted"/>
<dbReference type="PANTHER" id="PTHR11731">
    <property type="entry name" value="PROTEASE FAMILY S9B,C DIPEPTIDYL-PEPTIDASE IV-RELATED"/>
    <property type="match status" value="1"/>
</dbReference>
<dbReference type="Gene3D" id="2.140.10.30">
    <property type="entry name" value="Dipeptidylpeptidase IV, N-terminal domain"/>
    <property type="match status" value="1"/>
</dbReference>
<dbReference type="AlphaFoldDB" id="W0RMX9"/>
<dbReference type="PATRIC" id="fig|861299.3.peg.4913"/>
<dbReference type="HOGENOM" id="CLU_006105_3_1_0"/>
<dbReference type="InterPro" id="IPR050278">
    <property type="entry name" value="Serine_Prot_S9B/DPPIV"/>
</dbReference>
<reference evidence="4 5" key="1">
    <citation type="journal article" date="2014" name="Genome Announc.">
        <title>Genome Sequence and Methylome of Soil Bacterium Gemmatirosa kalamazoonensis KBS708T, a Member of the Rarely Cultivated Gemmatimonadetes Phylum.</title>
        <authorList>
            <person name="Debruyn J.M."/>
            <person name="Radosevich M."/>
            <person name="Wommack K.E."/>
            <person name="Polson S.W."/>
            <person name="Hauser L.J."/>
            <person name="Fawaz M.N."/>
            <person name="Korlach J."/>
            <person name="Tsai Y.C."/>
        </authorList>
    </citation>
    <scope>NUCLEOTIDE SEQUENCE [LARGE SCALE GENOMIC DNA]</scope>
    <source>
        <strain evidence="4 5">KBS708</strain>
        <plasmid evidence="5">Plasmid 1</plasmid>
    </source>
</reference>
<organism evidence="4 5">
    <name type="scientific">Gemmatirosa kalamazoonensis</name>
    <dbReference type="NCBI Taxonomy" id="861299"/>
    <lineage>
        <taxon>Bacteria</taxon>
        <taxon>Pseudomonadati</taxon>
        <taxon>Gemmatimonadota</taxon>
        <taxon>Gemmatimonadia</taxon>
        <taxon>Gemmatimonadales</taxon>
        <taxon>Gemmatimonadaceae</taxon>
        <taxon>Gemmatirosa</taxon>
    </lineage>
</organism>
<dbReference type="Proteomes" id="UP000019151">
    <property type="component" value="Plasmid 1"/>
</dbReference>
<accession>W0RMX9</accession>
<keyword evidence="4" id="KW-0614">Plasmid</keyword>
<dbReference type="OrthoDB" id="9812921at2"/>